<evidence type="ECO:0000256" key="1">
    <source>
        <dbReference type="ARBA" id="ARBA00023125"/>
    </source>
</evidence>
<dbReference type="CDD" id="cd17624">
    <property type="entry name" value="REC_OmpR_PmrA-like"/>
    <property type="match status" value="1"/>
</dbReference>
<dbReference type="InterPro" id="IPR036388">
    <property type="entry name" value="WH-like_DNA-bd_sf"/>
</dbReference>
<dbReference type="Gene3D" id="3.40.50.2300">
    <property type="match status" value="1"/>
</dbReference>
<name>A0A1B4LHA1_9BURK</name>
<dbReference type="GO" id="GO:0000156">
    <property type="term" value="F:phosphorelay response regulator activity"/>
    <property type="evidence" value="ECO:0007669"/>
    <property type="project" value="TreeGrafter"/>
</dbReference>
<proteinExistence type="predicted"/>
<dbReference type="GO" id="GO:0032993">
    <property type="term" value="C:protein-DNA complex"/>
    <property type="evidence" value="ECO:0007669"/>
    <property type="project" value="TreeGrafter"/>
</dbReference>
<dbReference type="InterPro" id="IPR001867">
    <property type="entry name" value="OmpR/PhoB-type_DNA-bd"/>
</dbReference>
<dbReference type="InterPro" id="IPR016032">
    <property type="entry name" value="Sig_transdc_resp-reg_C-effctor"/>
</dbReference>
<dbReference type="Gene3D" id="6.10.250.690">
    <property type="match status" value="1"/>
</dbReference>
<gene>
    <name evidence="6" type="ORF">WJ35_15730</name>
</gene>
<dbReference type="Gene3D" id="1.10.10.10">
    <property type="entry name" value="Winged helix-like DNA-binding domain superfamily/Winged helix DNA-binding domain"/>
    <property type="match status" value="1"/>
</dbReference>
<dbReference type="GO" id="GO:0005829">
    <property type="term" value="C:cytosol"/>
    <property type="evidence" value="ECO:0007669"/>
    <property type="project" value="TreeGrafter"/>
</dbReference>
<dbReference type="RefSeq" id="WP_011880107.1">
    <property type="nucleotide sequence ID" value="NZ_CP013421.1"/>
</dbReference>
<dbReference type="PROSITE" id="PS51755">
    <property type="entry name" value="OMPR_PHOB"/>
    <property type="match status" value="1"/>
</dbReference>
<dbReference type="InterPro" id="IPR011006">
    <property type="entry name" value="CheY-like_superfamily"/>
</dbReference>
<sequence>MRLLLVEDNARLASLLADGLAKEGFAVDWCATLDLATRAFASTPYDLVLLDLGMPDGNGVTFVKALRRGGHTVPVLIITARSSLDDRVIGLDSGGDDYLVKPFELRELTARCRALLRRPGACLGTTLAVANLELDTAGREVRVAGRVVPVPPRELGLLECLMRRVGHVVTKGALEDSLYALEAEVTPNALEAVVSRLRRRLAAAHAQVALHTAHGIGYMLTGTSASASDGDGDGDEAQRNG</sequence>
<dbReference type="SMART" id="SM00862">
    <property type="entry name" value="Trans_reg_C"/>
    <property type="match status" value="1"/>
</dbReference>
<dbReference type="GO" id="GO:0006355">
    <property type="term" value="P:regulation of DNA-templated transcription"/>
    <property type="evidence" value="ECO:0007669"/>
    <property type="project" value="InterPro"/>
</dbReference>
<dbReference type="SMART" id="SM00448">
    <property type="entry name" value="REC"/>
    <property type="match status" value="1"/>
</dbReference>
<accession>A0A1B4LHA1</accession>
<dbReference type="Pfam" id="PF00072">
    <property type="entry name" value="Response_reg"/>
    <property type="match status" value="1"/>
</dbReference>
<dbReference type="PANTHER" id="PTHR48111">
    <property type="entry name" value="REGULATOR OF RPOS"/>
    <property type="match status" value="1"/>
</dbReference>
<dbReference type="GO" id="GO:0000976">
    <property type="term" value="F:transcription cis-regulatory region binding"/>
    <property type="evidence" value="ECO:0007669"/>
    <property type="project" value="TreeGrafter"/>
</dbReference>
<evidence type="ECO:0000259" key="5">
    <source>
        <dbReference type="PROSITE" id="PS51755"/>
    </source>
</evidence>
<protein>
    <submittedName>
        <fullName evidence="6">Two-component system response regulator</fullName>
    </submittedName>
</protein>
<feature type="DNA-binding region" description="OmpR/PhoB-type" evidence="3">
    <location>
        <begin position="124"/>
        <end position="222"/>
    </location>
</feature>
<evidence type="ECO:0000256" key="3">
    <source>
        <dbReference type="PROSITE-ProRule" id="PRU01091"/>
    </source>
</evidence>
<evidence type="ECO:0000259" key="4">
    <source>
        <dbReference type="PROSITE" id="PS50110"/>
    </source>
</evidence>
<evidence type="ECO:0000313" key="7">
    <source>
        <dbReference type="Proteomes" id="UP000243680"/>
    </source>
</evidence>
<dbReference type="GeneID" id="45683376"/>
<dbReference type="Pfam" id="PF00486">
    <property type="entry name" value="Trans_reg_C"/>
    <property type="match status" value="1"/>
</dbReference>
<dbReference type="AlphaFoldDB" id="A0A1B4LHA1"/>
<feature type="domain" description="OmpR/PhoB-type" evidence="5">
    <location>
        <begin position="124"/>
        <end position="222"/>
    </location>
</feature>
<dbReference type="InterPro" id="IPR001789">
    <property type="entry name" value="Sig_transdc_resp-reg_receiver"/>
</dbReference>
<dbReference type="SUPFAM" id="SSF52172">
    <property type="entry name" value="CheY-like"/>
    <property type="match status" value="1"/>
</dbReference>
<dbReference type="Proteomes" id="UP000243680">
    <property type="component" value="Chromosome 3"/>
</dbReference>
<dbReference type="PANTHER" id="PTHR48111:SF36">
    <property type="entry name" value="TRANSCRIPTIONAL REGULATORY PROTEIN CUTR"/>
    <property type="match status" value="1"/>
</dbReference>
<dbReference type="SUPFAM" id="SSF46894">
    <property type="entry name" value="C-terminal effector domain of the bipartite response regulators"/>
    <property type="match status" value="1"/>
</dbReference>
<evidence type="ECO:0000313" key="6">
    <source>
        <dbReference type="EMBL" id="AOJ76559.1"/>
    </source>
</evidence>
<dbReference type="InterPro" id="IPR039420">
    <property type="entry name" value="WalR-like"/>
</dbReference>
<feature type="modified residue" description="4-aspartylphosphate" evidence="2">
    <location>
        <position position="51"/>
    </location>
</feature>
<dbReference type="EMBL" id="CP013421">
    <property type="protein sequence ID" value="AOJ76559.1"/>
    <property type="molecule type" value="Genomic_DNA"/>
</dbReference>
<keyword evidence="2" id="KW-0597">Phosphoprotein</keyword>
<organism evidence="6 7">
    <name type="scientific">Burkholderia ubonensis</name>
    <dbReference type="NCBI Taxonomy" id="101571"/>
    <lineage>
        <taxon>Bacteria</taxon>
        <taxon>Pseudomonadati</taxon>
        <taxon>Pseudomonadota</taxon>
        <taxon>Betaproteobacteria</taxon>
        <taxon>Burkholderiales</taxon>
        <taxon>Burkholderiaceae</taxon>
        <taxon>Burkholderia</taxon>
        <taxon>Burkholderia cepacia complex</taxon>
    </lineage>
</organism>
<feature type="domain" description="Response regulatory" evidence="4">
    <location>
        <begin position="2"/>
        <end position="116"/>
    </location>
</feature>
<keyword evidence="1 3" id="KW-0238">DNA-binding</keyword>
<dbReference type="CDD" id="cd00383">
    <property type="entry name" value="trans_reg_C"/>
    <property type="match status" value="1"/>
</dbReference>
<evidence type="ECO:0000256" key="2">
    <source>
        <dbReference type="PROSITE-ProRule" id="PRU00169"/>
    </source>
</evidence>
<dbReference type="PROSITE" id="PS50110">
    <property type="entry name" value="RESPONSE_REGULATORY"/>
    <property type="match status" value="1"/>
</dbReference>
<reference evidence="6 7" key="1">
    <citation type="submission" date="2015-12" db="EMBL/GenBank/DDBJ databases">
        <title>Diversity of Burkholderia near neighbor genomes.</title>
        <authorList>
            <person name="Sahl J."/>
            <person name="Wagner D."/>
            <person name="Keim P."/>
        </authorList>
    </citation>
    <scope>NUCLEOTIDE SEQUENCE [LARGE SCALE GENOMIC DNA]</scope>
    <source>
        <strain evidence="6 7">MSMB0783</strain>
    </source>
</reference>